<sequence>MSSKEKKQHNTSSNYTRFFLMLGLSFIAMYITMYFNTYEFDHVYFSLTRFYMACLGISAMAVIMLSLMLKMYKNKKKNLAIYLGSLVLFVSALGLVRAQGPIVGDILYMKAMIPHHSIAILTSKRADIKDPETKKLAEEIIEAQEKEIVQMKKIISRLEKKSE</sequence>
<gene>
    <name evidence="4" type="ORF">I6U50_14415</name>
</gene>
<keyword evidence="2" id="KW-1133">Transmembrane helix</keyword>
<dbReference type="RefSeq" id="WP_198639355.1">
    <property type="nucleotide sequence ID" value="NZ_JAEHNY010000014.1"/>
</dbReference>
<feature type="transmembrane region" description="Helical" evidence="2">
    <location>
        <begin position="20"/>
        <end position="38"/>
    </location>
</feature>
<dbReference type="InterPro" id="IPR012347">
    <property type="entry name" value="Ferritin-like"/>
</dbReference>
<keyword evidence="1" id="KW-0175">Coiled coil</keyword>
<dbReference type="EMBL" id="JAEHNY010000014">
    <property type="protein sequence ID" value="MBI6121216.1"/>
    <property type="molecule type" value="Genomic_DNA"/>
</dbReference>
<organism evidence="4 5">
    <name type="scientific">Salegentibacter maritimus</name>
    <dbReference type="NCBI Taxonomy" id="2794347"/>
    <lineage>
        <taxon>Bacteria</taxon>
        <taxon>Pseudomonadati</taxon>
        <taxon>Bacteroidota</taxon>
        <taxon>Flavobacteriia</taxon>
        <taxon>Flavobacteriales</taxon>
        <taxon>Flavobacteriaceae</taxon>
        <taxon>Salegentibacter</taxon>
    </lineage>
</organism>
<proteinExistence type="predicted"/>
<keyword evidence="2" id="KW-0812">Transmembrane</keyword>
<feature type="transmembrane region" description="Helical" evidence="2">
    <location>
        <begin position="50"/>
        <end position="67"/>
    </location>
</feature>
<comment type="caution">
    <text evidence="4">The sequence shown here is derived from an EMBL/GenBank/DDBJ whole genome shotgun (WGS) entry which is preliminary data.</text>
</comment>
<evidence type="ECO:0000259" key="3">
    <source>
        <dbReference type="Pfam" id="PF03713"/>
    </source>
</evidence>
<evidence type="ECO:0000313" key="4">
    <source>
        <dbReference type="EMBL" id="MBI6121216.1"/>
    </source>
</evidence>
<dbReference type="InterPro" id="IPR005183">
    <property type="entry name" value="DUF305_CopM-like"/>
</dbReference>
<keyword evidence="5" id="KW-1185">Reference proteome</keyword>
<protein>
    <submittedName>
        <fullName evidence="4">DUF305 domain-containing protein</fullName>
    </submittedName>
</protein>
<evidence type="ECO:0000313" key="5">
    <source>
        <dbReference type="Proteomes" id="UP000635665"/>
    </source>
</evidence>
<reference evidence="4 5" key="1">
    <citation type="submission" date="2020-12" db="EMBL/GenBank/DDBJ databases">
        <title>Salegentibacter orientalis sp. nov., isolated from costal sediment.</title>
        <authorList>
            <person name="Lian F.-B."/>
        </authorList>
    </citation>
    <scope>NUCLEOTIDE SEQUENCE [LARGE SCALE GENOMIC DNA]</scope>
    <source>
        <strain evidence="4 5">F60176</strain>
    </source>
</reference>
<keyword evidence="2" id="KW-0472">Membrane</keyword>
<dbReference type="Pfam" id="PF03713">
    <property type="entry name" value="DUF305"/>
    <property type="match status" value="1"/>
</dbReference>
<feature type="coiled-coil region" evidence="1">
    <location>
        <begin position="134"/>
        <end position="161"/>
    </location>
</feature>
<feature type="transmembrane region" description="Helical" evidence="2">
    <location>
        <begin position="79"/>
        <end position="96"/>
    </location>
</feature>
<evidence type="ECO:0000256" key="1">
    <source>
        <dbReference type="SAM" id="Coils"/>
    </source>
</evidence>
<accession>A0ABS0TJL0</accession>
<evidence type="ECO:0000256" key="2">
    <source>
        <dbReference type="SAM" id="Phobius"/>
    </source>
</evidence>
<dbReference type="Gene3D" id="1.20.1260.10">
    <property type="match status" value="1"/>
</dbReference>
<dbReference type="Proteomes" id="UP000635665">
    <property type="component" value="Unassembled WGS sequence"/>
</dbReference>
<feature type="domain" description="DUF305" evidence="3">
    <location>
        <begin position="105"/>
        <end position="154"/>
    </location>
</feature>
<name>A0ABS0TJL0_9FLAO</name>